<accession>A0A915L5M6</accession>
<dbReference type="WBParaSite" id="nRc.2.0.1.t45823-RA">
    <property type="protein sequence ID" value="nRc.2.0.1.t45823-RA"/>
    <property type="gene ID" value="nRc.2.0.1.g45823"/>
</dbReference>
<proteinExistence type="predicted"/>
<name>A0A915L5M6_ROMCU</name>
<protein>
    <submittedName>
        <fullName evidence="2">Uncharacterized protein</fullName>
    </submittedName>
</protein>
<reference evidence="2" key="1">
    <citation type="submission" date="2022-11" db="UniProtKB">
        <authorList>
            <consortium name="WormBaseParasite"/>
        </authorList>
    </citation>
    <scope>IDENTIFICATION</scope>
</reference>
<sequence length="141" mass="14866">ARVDCRWNYSHYPGGQDPVGWGTVIGDAVHCAVEEASGNAWPTAVVAASPSTTTGAQTLVAIAQQQPVAAVKPLPPVTNTFGEMLRAINDNVSTIEVSLFPTVTAPWSPKIGVLWEVHLCGGLVIDSPSEDLVLSDDDDEE</sequence>
<organism evidence="1 2">
    <name type="scientific">Romanomermis culicivorax</name>
    <name type="common">Nematode worm</name>
    <dbReference type="NCBI Taxonomy" id="13658"/>
    <lineage>
        <taxon>Eukaryota</taxon>
        <taxon>Metazoa</taxon>
        <taxon>Ecdysozoa</taxon>
        <taxon>Nematoda</taxon>
        <taxon>Enoplea</taxon>
        <taxon>Dorylaimia</taxon>
        <taxon>Mermithida</taxon>
        <taxon>Mermithoidea</taxon>
        <taxon>Mermithidae</taxon>
        <taxon>Romanomermis</taxon>
    </lineage>
</organism>
<dbReference type="Proteomes" id="UP000887565">
    <property type="component" value="Unplaced"/>
</dbReference>
<evidence type="ECO:0000313" key="1">
    <source>
        <dbReference type="Proteomes" id="UP000887565"/>
    </source>
</evidence>
<evidence type="ECO:0000313" key="2">
    <source>
        <dbReference type="WBParaSite" id="nRc.2.0.1.t45823-RA"/>
    </source>
</evidence>
<keyword evidence="1" id="KW-1185">Reference proteome</keyword>
<dbReference type="AlphaFoldDB" id="A0A915L5M6"/>